<comment type="caution">
    <text evidence="5">Lacks conserved residue(s) required for the propagation of feature annotation.</text>
</comment>
<dbReference type="PANTHER" id="PTHR30371:SF4">
    <property type="entry name" value="SEC-INDEPENDENT PROTEIN TRANSLOCASE PROTEIN TATCD"/>
    <property type="match status" value="1"/>
</dbReference>
<keyword evidence="3 5" id="KW-1133">Transmembrane helix</keyword>
<keyword evidence="7" id="KW-1185">Reference proteome</keyword>
<gene>
    <name evidence="6" type="primary">tatC1</name>
    <name evidence="5" type="synonym">tatC</name>
    <name evidence="6" type="ORF">J41TS4_21800</name>
</gene>
<accession>A0A919Y0K0</accession>
<dbReference type="NCBIfam" id="TIGR00945">
    <property type="entry name" value="tatC"/>
    <property type="match status" value="1"/>
</dbReference>
<feature type="transmembrane region" description="Helical" evidence="5">
    <location>
        <begin position="72"/>
        <end position="93"/>
    </location>
</feature>
<dbReference type="Pfam" id="PF00902">
    <property type="entry name" value="TatC"/>
    <property type="match status" value="1"/>
</dbReference>
<name>A0A919Y0K0_9BACL</name>
<dbReference type="PROSITE" id="PS01218">
    <property type="entry name" value="TATC"/>
    <property type="match status" value="1"/>
</dbReference>
<evidence type="ECO:0000313" key="6">
    <source>
        <dbReference type="EMBL" id="GIO42422.1"/>
    </source>
</evidence>
<dbReference type="InterPro" id="IPR002033">
    <property type="entry name" value="TatC"/>
</dbReference>
<organism evidence="6 7">
    <name type="scientific">Paenibacillus apis</name>
    <dbReference type="NCBI Taxonomy" id="1792174"/>
    <lineage>
        <taxon>Bacteria</taxon>
        <taxon>Bacillati</taxon>
        <taxon>Bacillota</taxon>
        <taxon>Bacilli</taxon>
        <taxon>Bacillales</taxon>
        <taxon>Paenibacillaceae</taxon>
        <taxon>Paenibacillus</taxon>
    </lineage>
</organism>
<dbReference type="GO" id="GO:0033281">
    <property type="term" value="C:TAT protein transport complex"/>
    <property type="evidence" value="ECO:0007669"/>
    <property type="project" value="UniProtKB-UniRule"/>
</dbReference>
<dbReference type="RefSeq" id="WP_301627238.1">
    <property type="nucleotide sequence ID" value="NZ_BORS01000006.1"/>
</dbReference>
<keyword evidence="5" id="KW-0653">Protein transport</keyword>
<dbReference type="PANTHER" id="PTHR30371">
    <property type="entry name" value="SEC-INDEPENDENT PROTEIN TRANSLOCASE PROTEIN TATC"/>
    <property type="match status" value="1"/>
</dbReference>
<dbReference type="GO" id="GO:0043953">
    <property type="term" value="P:protein transport by the Tat complex"/>
    <property type="evidence" value="ECO:0007669"/>
    <property type="project" value="UniProtKB-UniRule"/>
</dbReference>
<dbReference type="GO" id="GO:0009977">
    <property type="term" value="F:proton motive force dependent protein transmembrane transporter activity"/>
    <property type="evidence" value="ECO:0007669"/>
    <property type="project" value="TreeGrafter"/>
</dbReference>
<evidence type="ECO:0000256" key="2">
    <source>
        <dbReference type="ARBA" id="ARBA00022692"/>
    </source>
</evidence>
<dbReference type="HAMAP" id="MF_00902">
    <property type="entry name" value="TatC"/>
    <property type="match status" value="1"/>
</dbReference>
<dbReference type="EMBL" id="BORS01000006">
    <property type="protein sequence ID" value="GIO42422.1"/>
    <property type="molecule type" value="Genomic_DNA"/>
</dbReference>
<reference evidence="6" key="1">
    <citation type="submission" date="2021-03" db="EMBL/GenBank/DDBJ databases">
        <title>Antimicrobial resistance genes in bacteria isolated from Japanese honey, and their potential for conferring macrolide and lincosamide resistance in the American foulbrood pathogen Paenibacillus larvae.</title>
        <authorList>
            <person name="Okamoto M."/>
            <person name="Kumagai M."/>
            <person name="Kanamori H."/>
            <person name="Takamatsu D."/>
        </authorList>
    </citation>
    <scope>NUCLEOTIDE SEQUENCE</scope>
    <source>
        <strain evidence="6">J41TS4</strain>
    </source>
</reference>
<evidence type="ECO:0000256" key="1">
    <source>
        <dbReference type="ARBA" id="ARBA00004141"/>
    </source>
</evidence>
<feature type="transmembrane region" description="Helical" evidence="5">
    <location>
        <begin position="114"/>
        <end position="137"/>
    </location>
</feature>
<protein>
    <recommendedName>
        <fullName evidence="5">Sec-independent protein translocase protein TatC</fullName>
    </recommendedName>
</protein>
<comment type="caution">
    <text evidence="6">The sequence shown here is derived from an EMBL/GenBank/DDBJ whole genome shotgun (WGS) entry which is preliminary data.</text>
</comment>
<dbReference type="InterPro" id="IPR019820">
    <property type="entry name" value="Sec-indep_translocase_CS"/>
</dbReference>
<dbReference type="Proteomes" id="UP000678895">
    <property type="component" value="Unassembled WGS sequence"/>
</dbReference>
<comment type="similarity">
    <text evidence="5">Belongs to the TatC family.</text>
</comment>
<evidence type="ECO:0000256" key="5">
    <source>
        <dbReference type="HAMAP-Rule" id="MF_00902"/>
    </source>
</evidence>
<dbReference type="PRINTS" id="PR01840">
    <property type="entry name" value="TATCFAMILY"/>
</dbReference>
<sequence>MSEDKAREQQTVVDHLTELRRRLVYVLMVFVLVLVGAFFIVDPIYHYMTINVLSGVIIELNAFSFWDGVGVYMKISMLVALAVTLPFTLYQIWAFVSPGLKPRERKATLRYIPFVFILFILGLAFGYFVVFPLAMTFTGTVNKELGLVETYGMADYFTFLMNIVLPISLLFELPLIILFLTQLRLLNPTRLKKMRRVAYFILVVISVMITPADFFSAFLVLIPLIILYEFSVVLSGRVYKRQQEKDAERNEKAASSN</sequence>
<keyword evidence="5" id="KW-0811">Translocation</keyword>
<feature type="transmembrane region" description="Helical" evidence="5">
    <location>
        <begin position="157"/>
        <end position="185"/>
    </location>
</feature>
<dbReference type="GO" id="GO:0065002">
    <property type="term" value="P:intracellular protein transmembrane transport"/>
    <property type="evidence" value="ECO:0007669"/>
    <property type="project" value="TreeGrafter"/>
</dbReference>
<keyword evidence="5" id="KW-0813">Transport</keyword>
<feature type="transmembrane region" description="Helical" evidence="5">
    <location>
        <begin position="23"/>
        <end position="41"/>
    </location>
</feature>
<evidence type="ECO:0000256" key="4">
    <source>
        <dbReference type="ARBA" id="ARBA00023136"/>
    </source>
</evidence>
<keyword evidence="2 5" id="KW-0812">Transmembrane</keyword>
<proteinExistence type="inferred from homology"/>
<comment type="subunit">
    <text evidence="5">Forms a complex with TatA.</text>
</comment>
<comment type="subcellular location">
    <subcellularLocation>
        <location evidence="5">Cell membrane</location>
        <topology evidence="5">Multi-pass membrane protein</topology>
    </subcellularLocation>
    <subcellularLocation>
        <location evidence="1">Membrane</location>
        <topology evidence="1">Multi-pass membrane protein</topology>
    </subcellularLocation>
</comment>
<keyword evidence="5" id="KW-1003">Cell membrane</keyword>
<evidence type="ECO:0000313" key="7">
    <source>
        <dbReference type="Proteomes" id="UP000678895"/>
    </source>
</evidence>
<comment type="function">
    <text evidence="5">Part of the twin-arginine translocation (Tat) system that transports large folded proteins containing a characteristic twin-arginine motif in their signal peptide across membranes.</text>
</comment>
<dbReference type="AlphaFoldDB" id="A0A919Y0K0"/>
<evidence type="ECO:0000256" key="3">
    <source>
        <dbReference type="ARBA" id="ARBA00022989"/>
    </source>
</evidence>
<feature type="transmembrane region" description="Helical" evidence="5">
    <location>
        <begin position="197"/>
        <end position="214"/>
    </location>
</feature>
<keyword evidence="4 5" id="KW-0472">Membrane</keyword>